<dbReference type="InterPro" id="IPR052913">
    <property type="entry name" value="Glycopeptide_resist_protein"/>
</dbReference>
<dbReference type="PANTHER" id="PTHR35788:SF1">
    <property type="entry name" value="EXPORTED PROTEIN"/>
    <property type="match status" value="1"/>
</dbReference>
<dbReference type="Pfam" id="PF04294">
    <property type="entry name" value="VanW"/>
    <property type="match status" value="1"/>
</dbReference>
<dbReference type="Proteomes" id="UP000216752">
    <property type="component" value="Chromosome"/>
</dbReference>
<proteinExistence type="predicted"/>
<evidence type="ECO:0008006" key="3">
    <source>
        <dbReference type="Google" id="ProtNLM"/>
    </source>
</evidence>
<protein>
    <recommendedName>
        <fullName evidence="3">Vancomycin B-type resistance protein VanW</fullName>
    </recommendedName>
</protein>
<evidence type="ECO:0000313" key="1">
    <source>
        <dbReference type="EMBL" id="XFO64224.1"/>
    </source>
</evidence>
<dbReference type="EMBL" id="CP155573">
    <property type="protein sequence ID" value="XFO64224.1"/>
    <property type="molecule type" value="Genomic_DNA"/>
</dbReference>
<reference evidence="1" key="1">
    <citation type="submission" date="2024-05" db="EMBL/GenBank/DDBJ databases">
        <title>Isolation and characterization of Sporomusa carbonis sp. nov., a carboxydotrophic hydrogenogen in the genus of Sporomusa isolated from a charcoal burning pile.</title>
        <authorList>
            <person name="Boeer T."/>
            <person name="Rosenbaum F."/>
            <person name="Eysell L."/>
            <person name="Mueller V."/>
            <person name="Daniel R."/>
            <person name="Poehlein A."/>
        </authorList>
    </citation>
    <scope>NUCLEOTIDE SEQUENCE [LARGE SCALE GENOMIC DNA]</scope>
    <source>
        <strain evidence="1">DSM 10669</strain>
    </source>
</reference>
<name>A0ABZ3IEW4_9FIRM</name>
<dbReference type="PANTHER" id="PTHR35788">
    <property type="entry name" value="EXPORTED PROTEIN-RELATED"/>
    <property type="match status" value="1"/>
</dbReference>
<gene>
    <name evidence="1" type="ORF">SPSIL_003140</name>
</gene>
<dbReference type="RefSeq" id="WP_144034071.1">
    <property type="nucleotide sequence ID" value="NZ_CP155573.1"/>
</dbReference>
<sequence length="283" mass="30667">MNAIKKLLQFLSLMLIMLLALNAGCGLKIPAPKPEVRLVADQVTIEGQPVGAMTVEEASKVLINLAKAKDVPAVNAGFAPETGEIITERPGQRLNVSDTLNELLAAAPGSQVAPIYQQFVPDITKDKLARSHKLGRYSTQILDDSPGRLANIRLTAKLINNTVLESGQEFSFNRLTGEPTTGRGFQPATVFGDKGKTEQGLGGGMCQVSSTLYNAVLAANLTVTERHPHSQPVKYVPPGRDATTYTDKDFRFINTTRRRLISRVFTDEAGSQLTVELWGLPDV</sequence>
<accession>A0ABZ3IEW4</accession>
<keyword evidence="2" id="KW-1185">Reference proteome</keyword>
<organism evidence="1 2">
    <name type="scientific">Sporomusa silvacetica DSM 10669</name>
    <dbReference type="NCBI Taxonomy" id="1123289"/>
    <lineage>
        <taxon>Bacteria</taxon>
        <taxon>Bacillati</taxon>
        <taxon>Bacillota</taxon>
        <taxon>Negativicutes</taxon>
        <taxon>Selenomonadales</taxon>
        <taxon>Sporomusaceae</taxon>
        <taxon>Sporomusa</taxon>
    </lineage>
</organism>
<dbReference type="InterPro" id="IPR007391">
    <property type="entry name" value="Vancomycin_resist_VanW"/>
</dbReference>
<evidence type="ECO:0000313" key="2">
    <source>
        <dbReference type="Proteomes" id="UP000216752"/>
    </source>
</evidence>